<feature type="region of interest" description="Disordered" evidence="1">
    <location>
        <begin position="1"/>
        <end position="65"/>
    </location>
</feature>
<organism evidence="2 3">
    <name type="scientific">Leptosia nina</name>
    <dbReference type="NCBI Taxonomy" id="320188"/>
    <lineage>
        <taxon>Eukaryota</taxon>
        <taxon>Metazoa</taxon>
        <taxon>Ecdysozoa</taxon>
        <taxon>Arthropoda</taxon>
        <taxon>Hexapoda</taxon>
        <taxon>Insecta</taxon>
        <taxon>Pterygota</taxon>
        <taxon>Neoptera</taxon>
        <taxon>Endopterygota</taxon>
        <taxon>Lepidoptera</taxon>
        <taxon>Glossata</taxon>
        <taxon>Ditrysia</taxon>
        <taxon>Papilionoidea</taxon>
        <taxon>Pieridae</taxon>
        <taxon>Pierinae</taxon>
        <taxon>Leptosia</taxon>
    </lineage>
</organism>
<dbReference type="Proteomes" id="UP001497472">
    <property type="component" value="Unassembled WGS sequence"/>
</dbReference>
<sequence length="257" mass="27922">MESSEDDAGTATNASRRDSAREKEIGRLEDVEATSSYLQDSTEARTSCQTPAMSEDNFDGDSVPSPSAQYVNTSTEAILDMIDEIVDGPGAPKRLPLLLDTDAESAVCSSEHQNIESAGLQKPEDRFIKSESVNPPISDIHQSNSVESNDKCTEIPLSVEISVKSESDSIPCVSVVTSNVDSVNNSKLSATQATISEYPQSEPKICVSSDYGDSTCIQRDIGVNSDEQKTVKVHIMTFKLLMKMLRFKVSLFVLKVI</sequence>
<protein>
    <submittedName>
        <fullName evidence="2">Uncharacterized protein</fullName>
    </submittedName>
</protein>
<keyword evidence="3" id="KW-1185">Reference proteome</keyword>
<evidence type="ECO:0000313" key="3">
    <source>
        <dbReference type="Proteomes" id="UP001497472"/>
    </source>
</evidence>
<proteinExistence type="predicted"/>
<feature type="compositionally biased region" description="Basic and acidic residues" evidence="1">
    <location>
        <begin position="15"/>
        <end position="30"/>
    </location>
</feature>
<evidence type="ECO:0000313" key="2">
    <source>
        <dbReference type="EMBL" id="CAK1543029.1"/>
    </source>
</evidence>
<name>A0AAV1J0U9_9NEOP</name>
<accession>A0AAV1J0U9</accession>
<evidence type="ECO:0000256" key="1">
    <source>
        <dbReference type="SAM" id="MobiDB-lite"/>
    </source>
</evidence>
<gene>
    <name evidence="2" type="ORF">LNINA_LOCUS2869</name>
</gene>
<reference evidence="2 3" key="1">
    <citation type="submission" date="2023-11" db="EMBL/GenBank/DDBJ databases">
        <authorList>
            <person name="Okamura Y."/>
        </authorList>
    </citation>
    <scope>NUCLEOTIDE SEQUENCE [LARGE SCALE GENOMIC DNA]</scope>
</reference>
<dbReference type="AlphaFoldDB" id="A0AAV1J0U9"/>
<feature type="compositionally biased region" description="Polar residues" evidence="1">
    <location>
        <begin position="33"/>
        <end position="52"/>
    </location>
</feature>
<comment type="caution">
    <text evidence="2">The sequence shown here is derived from an EMBL/GenBank/DDBJ whole genome shotgun (WGS) entry which is preliminary data.</text>
</comment>
<dbReference type="EMBL" id="CAVLEF010000004">
    <property type="protein sequence ID" value="CAK1543029.1"/>
    <property type="molecule type" value="Genomic_DNA"/>
</dbReference>